<comment type="subcellular location">
    <subcellularLocation>
        <location evidence="1">Nucleus</location>
    </subcellularLocation>
</comment>
<evidence type="ECO:0000259" key="6">
    <source>
        <dbReference type="Pfam" id="PF07807"/>
    </source>
</evidence>
<dbReference type="GO" id="GO:0005634">
    <property type="term" value="C:nucleus"/>
    <property type="evidence" value="ECO:0007669"/>
    <property type="project" value="UniProtKB-SubCell"/>
</dbReference>
<evidence type="ECO:0000256" key="4">
    <source>
        <dbReference type="ARBA" id="ARBA00023242"/>
    </source>
</evidence>
<dbReference type="Pfam" id="PF07807">
    <property type="entry name" value="RED_C"/>
    <property type="match status" value="1"/>
</dbReference>
<feature type="region of interest" description="Disordered" evidence="5">
    <location>
        <begin position="361"/>
        <end position="380"/>
    </location>
</feature>
<dbReference type="InterPro" id="IPR012492">
    <property type="entry name" value="RED_C"/>
</dbReference>
<organism evidence="8 9">
    <name type="scientific">Rhizophlyctis rosea</name>
    <dbReference type="NCBI Taxonomy" id="64517"/>
    <lineage>
        <taxon>Eukaryota</taxon>
        <taxon>Fungi</taxon>
        <taxon>Fungi incertae sedis</taxon>
        <taxon>Chytridiomycota</taxon>
        <taxon>Chytridiomycota incertae sedis</taxon>
        <taxon>Chytridiomycetes</taxon>
        <taxon>Rhizophlyctidales</taxon>
        <taxon>Rhizophlyctidaceae</taxon>
        <taxon>Rhizophlyctis</taxon>
    </lineage>
</organism>
<accession>A0AAD5SKU4</accession>
<feature type="compositionally biased region" description="Acidic residues" evidence="5">
    <location>
        <begin position="448"/>
        <end position="464"/>
    </location>
</feature>
<sequence>MNQEDFRKLLATPRPQSDVSQTPKATIPATPRGTAKKDGGFVKPALPQKKKWKKPEPREDRPEPSTKYRDRAKERREGVEAGPTDAEQITKVLSASAQLAQAAVPTVDTAAISYEQSKYLGGDEEHTHLVKGLDFALLKKVRNDLKTQESEDAKYVQMFAPLVQCPEAYIVPFTRDKEAADYVASLLGSGPVTFSTKMGESVYNIMTSIGKEQPPVRNEIFVEGRMAWVWDLGHVDEFGEYVGGDDFPTMVMRSKAELRNYDAALTVSSNDLVIEKVSTVMASLRHGSRGTEPGTGEKKRVKRKDKEKALAEVEQNVKEEIVRENLAAEADDDDIFADAGRDYELEVQGRKIKPLENVDVGTGAGVDGEEADEMDVDDPAATGSLQNLLQQSQYMLDALQGSGSAAKIVGNLARAPEKDNSVEPASSTKATPQTSLPRPTQSHNIDLDVADLDSGSDADGDDADLSQMDMGTKGNKRRQLSRFDFEEEEDFRQYKESQVHMPKAAFSFGAKAEDAPKRKKDPKNKFNKEFQQLDRVFSEKYGKNLGGGKGKREGDGGGGGGSGKKQKR</sequence>
<gene>
    <name evidence="8" type="ORF">HK097_005554</name>
</gene>
<feature type="compositionally biased region" description="Gly residues" evidence="5">
    <location>
        <begin position="556"/>
        <end position="568"/>
    </location>
</feature>
<keyword evidence="3" id="KW-0677">Repeat</keyword>
<comment type="similarity">
    <text evidence="2">Belongs to the RED family.</text>
</comment>
<keyword evidence="4" id="KW-0539">Nucleus</keyword>
<dbReference type="InterPro" id="IPR039896">
    <property type="entry name" value="Red-like"/>
</dbReference>
<feature type="compositionally biased region" description="Basic and acidic residues" evidence="5">
    <location>
        <begin position="54"/>
        <end position="79"/>
    </location>
</feature>
<dbReference type="EMBL" id="JADGJD010000026">
    <property type="protein sequence ID" value="KAJ3056630.1"/>
    <property type="molecule type" value="Genomic_DNA"/>
</dbReference>
<evidence type="ECO:0000259" key="7">
    <source>
        <dbReference type="Pfam" id="PF07808"/>
    </source>
</evidence>
<evidence type="ECO:0008006" key="10">
    <source>
        <dbReference type="Google" id="ProtNLM"/>
    </source>
</evidence>
<evidence type="ECO:0000313" key="9">
    <source>
        <dbReference type="Proteomes" id="UP001212841"/>
    </source>
</evidence>
<feature type="region of interest" description="Disordered" evidence="5">
    <location>
        <begin position="505"/>
        <end position="568"/>
    </location>
</feature>
<feature type="compositionally biased region" description="Polar residues" evidence="5">
    <location>
        <begin position="423"/>
        <end position="444"/>
    </location>
</feature>
<feature type="compositionally biased region" description="Basic and acidic residues" evidence="5">
    <location>
        <begin position="523"/>
        <end position="542"/>
    </location>
</feature>
<evidence type="ECO:0000313" key="8">
    <source>
        <dbReference type="EMBL" id="KAJ3056630.1"/>
    </source>
</evidence>
<dbReference type="PANTHER" id="PTHR12765">
    <property type="entry name" value="RED PROTEIN IK FACTOR CYTOKINE IK"/>
    <property type="match status" value="1"/>
</dbReference>
<evidence type="ECO:0000256" key="3">
    <source>
        <dbReference type="ARBA" id="ARBA00022737"/>
    </source>
</evidence>
<feature type="compositionally biased region" description="Acidic residues" evidence="5">
    <location>
        <begin position="367"/>
        <end position="378"/>
    </location>
</feature>
<keyword evidence="9" id="KW-1185">Reference proteome</keyword>
<feature type="compositionally biased region" description="Polar residues" evidence="5">
    <location>
        <begin position="14"/>
        <end position="24"/>
    </location>
</feature>
<feature type="domain" description="RED-like N-terminal" evidence="7">
    <location>
        <begin position="55"/>
        <end position="291"/>
    </location>
</feature>
<feature type="region of interest" description="Disordered" evidence="5">
    <location>
        <begin position="1"/>
        <end position="86"/>
    </location>
</feature>
<feature type="region of interest" description="Disordered" evidence="5">
    <location>
        <begin position="285"/>
        <end position="306"/>
    </location>
</feature>
<proteinExistence type="inferred from homology"/>
<name>A0AAD5SKU4_9FUNG</name>
<protein>
    <recommendedName>
        <fullName evidence="10">RED-like N-terminal domain-containing protein</fullName>
    </recommendedName>
</protein>
<comment type="caution">
    <text evidence="8">The sequence shown here is derived from an EMBL/GenBank/DDBJ whole genome shotgun (WGS) entry which is preliminary data.</text>
</comment>
<dbReference type="InterPro" id="IPR012916">
    <property type="entry name" value="RED_N"/>
</dbReference>
<evidence type="ECO:0000256" key="5">
    <source>
        <dbReference type="SAM" id="MobiDB-lite"/>
    </source>
</evidence>
<evidence type="ECO:0000256" key="2">
    <source>
        <dbReference type="ARBA" id="ARBA00006660"/>
    </source>
</evidence>
<feature type="domain" description="Protein RED C-terminal" evidence="6">
    <location>
        <begin position="456"/>
        <end position="545"/>
    </location>
</feature>
<dbReference type="Proteomes" id="UP001212841">
    <property type="component" value="Unassembled WGS sequence"/>
</dbReference>
<dbReference type="AlphaFoldDB" id="A0AAD5SKU4"/>
<dbReference type="Pfam" id="PF07808">
    <property type="entry name" value="RED_N"/>
    <property type="match status" value="1"/>
</dbReference>
<evidence type="ECO:0000256" key="1">
    <source>
        <dbReference type="ARBA" id="ARBA00004123"/>
    </source>
</evidence>
<feature type="region of interest" description="Disordered" evidence="5">
    <location>
        <begin position="415"/>
        <end position="487"/>
    </location>
</feature>
<reference evidence="8" key="1">
    <citation type="submission" date="2020-05" db="EMBL/GenBank/DDBJ databases">
        <title>Phylogenomic resolution of chytrid fungi.</title>
        <authorList>
            <person name="Stajich J.E."/>
            <person name="Amses K."/>
            <person name="Simmons R."/>
            <person name="Seto K."/>
            <person name="Myers J."/>
            <person name="Bonds A."/>
            <person name="Quandt C.A."/>
            <person name="Barry K."/>
            <person name="Liu P."/>
            <person name="Grigoriev I."/>
            <person name="Longcore J.E."/>
            <person name="James T.Y."/>
        </authorList>
    </citation>
    <scope>NUCLEOTIDE SEQUENCE</scope>
    <source>
        <strain evidence="8">JEL0318</strain>
    </source>
</reference>